<dbReference type="PANTHER" id="PTHR12879">
    <property type="entry name" value="SPHINGOLIPID DELTA 4 DESATURASE/C-4 HYDROXYLASE PROTEIN DES2"/>
    <property type="match status" value="1"/>
</dbReference>
<reference evidence="3 4" key="1">
    <citation type="submission" date="2019-06" db="EMBL/GenBank/DDBJ databases">
        <authorList>
            <person name="Jiang L."/>
        </authorList>
    </citation>
    <scope>NUCLEOTIDE SEQUENCE [LARGE SCALE GENOMIC DNA]</scope>
    <source>
        <strain evidence="3 4">YIM 48858</strain>
    </source>
</reference>
<feature type="domain" description="Fatty acid desaturase" evidence="2">
    <location>
        <begin position="35"/>
        <end position="267"/>
    </location>
</feature>
<dbReference type="EMBL" id="VDFV01000013">
    <property type="protein sequence ID" value="TNC71516.1"/>
    <property type="molecule type" value="Genomic_DNA"/>
</dbReference>
<sequence>MTKMTSGVEWPTLGMLAACYVAWGAAVFSLPGVSLWLAVPVAAWAIAQHSSLQHEMIHGHPFRDPRLNTALVFPALTLVVPYLRFRDTHLAHHHDANLTDPYDDPESNYLAERDWNQMPGWLRFVLRVNNTLAGRLLIGPVVGQVFWMSSDWRAARDGDWRVIAGWLWHLPAMAAVLALVLASPMPLWAYAVAAYGGLSLLKIRTFLEHQAHEKARGRTVIIEDRGPLALLFLNNNLHVVHHMHPRVPWYRLPRLYRANPQRYLGVNGGYSYRSYAEIFARYLWRAKDPVPHPLLRRERSVAPAEAVHAVRPLVAHDRALEAWQQP</sequence>
<dbReference type="OrthoDB" id="784276at2"/>
<dbReference type="GO" id="GO:0016020">
    <property type="term" value="C:membrane"/>
    <property type="evidence" value="ECO:0007669"/>
    <property type="project" value="GOC"/>
</dbReference>
<feature type="transmembrane region" description="Helical" evidence="1">
    <location>
        <begin position="187"/>
        <end position="207"/>
    </location>
</feature>
<dbReference type="AlphaFoldDB" id="A0A5C4NEJ3"/>
<keyword evidence="1" id="KW-1133">Transmembrane helix</keyword>
<evidence type="ECO:0000313" key="4">
    <source>
        <dbReference type="Proteomes" id="UP000305709"/>
    </source>
</evidence>
<organism evidence="3 4">
    <name type="scientific">Rubellimicrobium roseum</name>
    <dbReference type="NCBI Taxonomy" id="687525"/>
    <lineage>
        <taxon>Bacteria</taxon>
        <taxon>Pseudomonadati</taxon>
        <taxon>Pseudomonadota</taxon>
        <taxon>Alphaproteobacteria</taxon>
        <taxon>Rhodobacterales</taxon>
        <taxon>Roseobacteraceae</taxon>
        <taxon>Rubellimicrobium</taxon>
    </lineage>
</organism>
<keyword evidence="1" id="KW-0472">Membrane</keyword>
<protein>
    <submittedName>
        <fullName evidence="3">Fatty acid desaturase</fullName>
    </submittedName>
</protein>
<dbReference type="PANTHER" id="PTHR12879:SF8">
    <property type="entry name" value="SPHINGOLIPID DELTA(4)-DESATURASE DES1"/>
    <property type="match status" value="1"/>
</dbReference>
<proteinExistence type="predicted"/>
<dbReference type="CDD" id="cd03509">
    <property type="entry name" value="DesA_FADS-like"/>
    <property type="match status" value="1"/>
</dbReference>
<dbReference type="InterPro" id="IPR005804">
    <property type="entry name" value="FA_desaturase_dom"/>
</dbReference>
<gene>
    <name evidence="3" type="ORF">FHG71_11275</name>
</gene>
<dbReference type="Pfam" id="PF00487">
    <property type="entry name" value="FA_desaturase"/>
    <property type="match status" value="1"/>
</dbReference>
<dbReference type="Proteomes" id="UP000305709">
    <property type="component" value="Unassembled WGS sequence"/>
</dbReference>
<keyword evidence="1" id="KW-0812">Transmembrane</keyword>
<accession>A0A5C4NEJ3</accession>
<dbReference type="GO" id="GO:0046513">
    <property type="term" value="P:ceramide biosynthetic process"/>
    <property type="evidence" value="ECO:0007669"/>
    <property type="project" value="TreeGrafter"/>
</dbReference>
<name>A0A5C4NEJ3_9RHOB</name>
<evidence type="ECO:0000259" key="2">
    <source>
        <dbReference type="Pfam" id="PF00487"/>
    </source>
</evidence>
<evidence type="ECO:0000256" key="1">
    <source>
        <dbReference type="SAM" id="Phobius"/>
    </source>
</evidence>
<feature type="transmembrane region" description="Helical" evidence="1">
    <location>
        <begin position="162"/>
        <end position="181"/>
    </location>
</feature>
<feature type="transmembrane region" description="Helical" evidence="1">
    <location>
        <begin position="20"/>
        <end position="46"/>
    </location>
</feature>
<dbReference type="GO" id="GO:0042284">
    <property type="term" value="F:sphingolipid delta-4 desaturase activity"/>
    <property type="evidence" value="ECO:0007669"/>
    <property type="project" value="TreeGrafter"/>
</dbReference>
<keyword evidence="4" id="KW-1185">Reference proteome</keyword>
<evidence type="ECO:0000313" key="3">
    <source>
        <dbReference type="EMBL" id="TNC71516.1"/>
    </source>
</evidence>
<comment type="caution">
    <text evidence="3">The sequence shown here is derived from an EMBL/GenBank/DDBJ whole genome shotgun (WGS) entry which is preliminary data.</text>
</comment>